<evidence type="ECO:0000313" key="3">
    <source>
        <dbReference type="Proteomes" id="UP001476798"/>
    </source>
</evidence>
<organism evidence="2 3">
    <name type="scientific">Goodea atripinnis</name>
    <dbReference type="NCBI Taxonomy" id="208336"/>
    <lineage>
        <taxon>Eukaryota</taxon>
        <taxon>Metazoa</taxon>
        <taxon>Chordata</taxon>
        <taxon>Craniata</taxon>
        <taxon>Vertebrata</taxon>
        <taxon>Euteleostomi</taxon>
        <taxon>Actinopterygii</taxon>
        <taxon>Neopterygii</taxon>
        <taxon>Teleostei</taxon>
        <taxon>Neoteleostei</taxon>
        <taxon>Acanthomorphata</taxon>
        <taxon>Ovalentaria</taxon>
        <taxon>Atherinomorphae</taxon>
        <taxon>Cyprinodontiformes</taxon>
        <taxon>Goodeidae</taxon>
        <taxon>Goodea</taxon>
    </lineage>
</organism>
<reference evidence="2 3" key="1">
    <citation type="submission" date="2021-06" db="EMBL/GenBank/DDBJ databases">
        <authorList>
            <person name="Palmer J.M."/>
        </authorList>
    </citation>
    <scope>NUCLEOTIDE SEQUENCE [LARGE SCALE GENOMIC DNA]</scope>
    <source>
        <strain evidence="2 3">GA_2019</strain>
        <tissue evidence="2">Muscle</tissue>
    </source>
</reference>
<dbReference type="EMBL" id="JAHRIO010003669">
    <property type="protein sequence ID" value="MEQ2159868.1"/>
    <property type="molecule type" value="Genomic_DNA"/>
</dbReference>
<gene>
    <name evidence="2" type="ORF">GOODEAATRI_027689</name>
</gene>
<accession>A0ABV0MN64</accession>
<keyword evidence="3" id="KW-1185">Reference proteome</keyword>
<name>A0ABV0MN64_9TELE</name>
<comment type="caution">
    <text evidence="2">The sequence shown here is derived from an EMBL/GenBank/DDBJ whole genome shotgun (WGS) entry which is preliminary data.</text>
</comment>
<feature type="region of interest" description="Disordered" evidence="1">
    <location>
        <begin position="1"/>
        <end position="34"/>
    </location>
</feature>
<sequence>MGIAGIGGLRIHGNAGLQRPAGSRQHRGCSARPLADAAKPGALVSLSSEAIDRADQEADWGGELLAVRLESDPAGAHCITVMVTALLQAALNRFLPS</sequence>
<dbReference type="Proteomes" id="UP001476798">
    <property type="component" value="Unassembled WGS sequence"/>
</dbReference>
<evidence type="ECO:0000313" key="2">
    <source>
        <dbReference type="EMBL" id="MEQ2159868.1"/>
    </source>
</evidence>
<feature type="compositionally biased region" description="Gly residues" evidence="1">
    <location>
        <begin position="1"/>
        <end position="10"/>
    </location>
</feature>
<protein>
    <submittedName>
        <fullName evidence="2">Uncharacterized protein</fullName>
    </submittedName>
</protein>
<proteinExistence type="predicted"/>
<evidence type="ECO:0000256" key="1">
    <source>
        <dbReference type="SAM" id="MobiDB-lite"/>
    </source>
</evidence>